<dbReference type="InterPro" id="IPR027417">
    <property type="entry name" value="P-loop_NTPase"/>
</dbReference>
<dbReference type="EMBL" id="JACIDM010000002">
    <property type="protein sequence ID" value="MBB4083235.1"/>
    <property type="molecule type" value="Genomic_DNA"/>
</dbReference>
<organism evidence="1 2">
    <name type="scientific">Brevundimonas lenta</name>
    <dbReference type="NCBI Taxonomy" id="424796"/>
    <lineage>
        <taxon>Bacteria</taxon>
        <taxon>Pseudomonadati</taxon>
        <taxon>Pseudomonadota</taxon>
        <taxon>Alphaproteobacteria</taxon>
        <taxon>Caulobacterales</taxon>
        <taxon>Caulobacteraceae</taxon>
        <taxon>Brevundimonas</taxon>
    </lineage>
</organism>
<dbReference type="Proteomes" id="UP000529946">
    <property type="component" value="Unassembled WGS sequence"/>
</dbReference>
<comment type="caution">
    <text evidence="1">The sequence shown here is derived from an EMBL/GenBank/DDBJ whole genome shotgun (WGS) entry which is preliminary data.</text>
</comment>
<evidence type="ECO:0000313" key="1">
    <source>
        <dbReference type="EMBL" id="MBB4083235.1"/>
    </source>
</evidence>
<dbReference type="AlphaFoldDB" id="A0A7W6NPB1"/>
<name>A0A7W6NPB1_9CAUL</name>
<reference evidence="1 2" key="1">
    <citation type="submission" date="2020-08" db="EMBL/GenBank/DDBJ databases">
        <title>Genomic Encyclopedia of Type Strains, Phase IV (KMG-IV): sequencing the most valuable type-strain genomes for metagenomic binning, comparative biology and taxonomic classification.</title>
        <authorList>
            <person name="Goeker M."/>
        </authorList>
    </citation>
    <scope>NUCLEOTIDE SEQUENCE [LARGE SCALE GENOMIC DNA]</scope>
    <source>
        <strain evidence="1 2">DSM 23960</strain>
    </source>
</reference>
<proteinExistence type="predicted"/>
<evidence type="ECO:0000313" key="2">
    <source>
        <dbReference type="Proteomes" id="UP000529946"/>
    </source>
</evidence>
<sequence>MSDRIVLRSLTFTGPDKVSAALTFGDKLTLIWGASNTGKSFTLKALDFMFGGSKALPDINERQGYDTAWLALTLPKEGDVTLSRALSGGAFSLHQGHVTAPVAGENARTLQPKHDAVADGNLSALLLTEVGLRGKEVATNAFGQKRPLSFRDLGLIYLVDETSIQIERSPIEGGQRDARTTERSVFRLLLTGLDDSALVAVEDPKTFNAAKQVRLEVVDDMIAEIEAAIEAEYPDTEDLEDQLNRLESSIEGASASFATLQTSIRGLMAEKQTLARAIPDASSRLDEVNLHIDRFEQLQEVYASDIDRLESLEEAGFLLGLSAERQCPLCGAAPAAQVHAHDHQDIALVREAALVEIAKIRRQSEDLASTLATLRDEQSLLGDELPRLTDRLDKLEADIADLTPQAAQSQSDLGQIVAARDQARRGLALLAQRDELSRRRGGYEGAKATPKADRPVLALAGSITHEFAQIVSGVLEQWGFPGEHHVSFDDETYDLKIDGKARVANGKGVRAVTHAAFKVALLLFCREKGLPHPGFLVLDTPLLTYRDPLKTPKFGELEDDERALAATSLKDRFFDHLASLEIDAQFVILENVDPPTGLETRAHLEVFSGGDGRRGLFPV</sequence>
<protein>
    <submittedName>
        <fullName evidence="1">Putative nucleic acid-binding Zn-ribbon protein</fullName>
    </submittedName>
</protein>
<dbReference type="RefSeq" id="WP_183204352.1">
    <property type="nucleotide sequence ID" value="NZ_BAAAER010000001.1"/>
</dbReference>
<gene>
    <name evidence="1" type="ORF">GGR12_002101</name>
</gene>
<accession>A0A7W6NPB1</accession>
<dbReference type="Gene3D" id="3.40.50.300">
    <property type="entry name" value="P-loop containing nucleotide triphosphate hydrolases"/>
    <property type="match status" value="1"/>
</dbReference>
<keyword evidence="2" id="KW-1185">Reference proteome</keyword>